<name>A0A094ZLV3_SCHHA</name>
<dbReference type="PANTHER" id="PTHR46511:SF1">
    <property type="entry name" value="MORN REPEAT-CONTAINING PROTEIN 3"/>
    <property type="match status" value="1"/>
</dbReference>
<accession>A0A094ZLV3</accession>
<dbReference type="STRING" id="6185.A0A094ZLV3"/>
<evidence type="ECO:0000256" key="5">
    <source>
        <dbReference type="ARBA" id="ARBA00045851"/>
    </source>
</evidence>
<organism evidence="6">
    <name type="scientific">Schistosoma haematobium</name>
    <name type="common">Blood fluke</name>
    <dbReference type="NCBI Taxonomy" id="6185"/>
    <lineage>
        <taxon>Eukaryota</taxon>
        <taxon>Metazoa</taxon>
        <taxon>Spiralia</taxon>
        <taxon>Lophotrochozoa</taxon>
        <taxon>Platyhelminthes</taxon>
        <taxon>Trematoda</taxon>
        <taxon>Digenea</taxon>
        <taxon>Strigeidida</taxon>
        <taxon>Schistosomatoidea</taxon>
        <taxon>Schistosomatidae</taxon>
        <taxon>Schistosoma</taxon>
    </lineage>
</organism>
<dbReference type="Gene3D" id="2.20.110.10">
    <property type="entry name" value="Histone H3 K4-specific methyltransferase SET7/9 N-terminal domain"/>
    <property type="match status" value="2"/>
</dbReference>
<comment type="subcellular location">
    <subcellularLocation>
        <location evidence="1">Cytoplasmic vesicle</location>
        <location evidence="1">Secretory vesicle</location>
        <location evidence="1">Acrosome</location>
    </subcellularLocation>
</comment>
<comment type="function">
    <text evidence="5">Assembles a suppression complex (suppresome) by tethering SIRT1 and MDM2 to regulate composite modifications of p53/TP53. Confers both deacetylation-mediated functional inactivation, by SIRT1, and ubiquitination-dependent degradation, by MDM2, of p53/TP53, promoting a proliferative and cell survival behaviors. May play a role in the regulation of spermatogenesis.</text>
</comment>
<protein>
    <recommendedName>
        <fullName evidence="4">MORN repeat-containing protein 3</fullName>
    </recommendedName>
</protein>
<dbReference type="GO" id="GO:0001669">
    <property type="term" value="C:acrosomal vesicle"/>
    <property type="evidence" value="ECO:0007669"/>
    <property type="project" value="UniProtKB-SubCell"/>
</dbReference>
<evidence type="ECO:0000256" key="3">
    <source>
        <dbReference type="ARBA" id="ARBA00023329"/>
    </source>
</evidence>
<dbReference type="AlphaFoldDB" id="A0A094ZLV3"/>
<keyword evidence="3" id="KW-0968">Cytoplasmic vesicle</keyword>
<evidence type="ECO:0000256" key="2">
    <source>
        <dbReference type="ARBA" id="ARBA00022737"/>
    </source>
</evidence>
<evidence type="ECO:0000256" key="4">
    <source>
        <dbReference type="ARBA" id="ARBA00039854"/>
    </source>
</evidence>
<evidence type="ECO:0000313" key="6">
    <source>
        <dbReference type="EMBL" id="KGB33944.1"/>
    </source>
</evidence>
<dbReference type="EMBL" id="KL250578">
    <property type="protein sequence ID" value="KGB33944.1"/>
    <property type="molecule type" value="Genomic_DNA"/>
</dbReference>
<dbReference type="InterPro" id="IPR052472">
    <property type="entry name" value="MORN3"/>
</dbReference>
<gene>
    <name evidence="6" type="ORF">MS3_02135</name>
</gene>
<dbReference type="PANTHER" id="PTHR46511">
    <property type="entry name" value="MORN REPEAT-CONTAINING PROTEIN 3"/>
    <property type="match status" value="1"/>
</dbReference>
<evidence type="ECO:0000256" key="1">
    <source>
        <dbReference type="ARBA" id="ARBA00004218"/>
    </source>
</evidence>
<proteinExistence type="predicted"/>
<reference evidence="6" key="1">
    <citation type="journal article" date="2012" name="Nat. Genet.">
        <title>Whole-genome sequence of Schistosoma haematobium.</title>
        <authorList>
            <person name="Young N.D."/>
            <person name="Jex A.R."/>
            <person name="Li B."/>
            <person name="Liu S."/>
            <person name="Yang L."/>
            <person name="Xiong Z."/>
            <person name="Li Y."/>
            <person name="Cantacessi C."/>
            <person name="Hall R.S."/>
            <person name="Xu X."/>
            <person name="Chen F."/>
            <person name="Wu X."/>
            <person name="Zerlotini A."/>
            <person name="Oliveira G."/>
            <person name="Hofmann A."/>
            <person name="Zhang G."/>
            <person name="Fang X."/>
            <person name="Kang Y."/>
            <person name="Campbell B.E."/>
            <person name="Loukas A."/>
            <person name="Ranganathan S."/>
            <person name="Rollinson D."/>
            <person name="Rinaldi G."/>
            <person name="Brindley P.J."/>
            <person name="Yang H."/>
            <person name="Wang J."/>
            <person name="Wang J."/>
            <person name="Gasser R.B."/>
        </authorList>
    </citation>
    <scope>NUCLEOTIDE SEQUENCE [LARGE SCALE GENOMIC DNA]</scope>
</reference>
<keyword evidence="2" id="KW-0677">Repeat</keyword>
<dbReference type="SMART" id="SM00698">
    <property type="entry name" value="MORN"/>
    <property type="match status" value="4"/>
</dbReference>
<dbReference type="SUPFAM" id="SSF82185">
    <property type="entry name" value="Histone H3 K4-specific methyltransferase SET7/9 N-terminal domain"/>
    <property type="match status" value="1"/>
</dbReference>
<dbReference type="InterPro" id="IPR003409">
    <property type="entry name" value="MORN"/>
</dbReference>
<sequence>MSTTSRLKNVNSRHKEIYFKADKNGLRNTVFSVNGDKYIGEWKHNKRHGFGIGYGNNWYSDNKIYEGEWYDGKRSGWGRMYYPDGSIYEGQWFNDKRHGDGMLRLANENRFEGQWLNDKKNGVGKYFFLNTGQLMEGIWCDDVPKSSQILDLGRQVAKSPTESEIPEVEFDL</sequence>
<dbReference type="Pfam" id="PF02493">
    <property type="entry name" value="MORN"/>
    <property type="match status" value="4"/>
</dbReference>